<evidence type="ECO:0000313" key="1">
    <source>
        <dbReference type="EMBL" id="KAK7361857.1"/>
    </source>
</evidence>
<reference evidence="1 2" key="1">
    <citation type="submission" date="2024-01" db="EMBL/GenBank/DDBJ databases">
        <title>The genomes of 5 underutilized Papilionoideae crops provide insights into root nodulation and disease resistanc.</title>
        <authorList>
            <person name="Jiang F."/>
        </authorList>
    </citation>
    <scope>NUCLEOTIDE SEQUENCE [LARGE SCALE GENOMIC DNA]</scope>
    <source>
        <strain evidence="1">LVBAO_FW01</strain>
        <tissue evidence="1">Leaves</tissue>
    </source>
</reference>
<accession>A0AAN9MWA2</accession>
<keyword evidence="2" id="KW-1185">Reference proteome</keyword>
<dbReference type="Proteomes" id="UP001367508">
    <property type="component" value="Unassembled WGS sequence"/>
</dbReference>
<sequence>MRCCCRLVEGEKMSKGWALSLQERGSTQKSVQWHEKIMNVGHVDFVRRGGNLSFCEVLLAMVLLYMRECKQCMRVVTLWSKPKKIKEATHRMLVEICENTGSIICGKRLPKCLRWQLINFPPDFIVDSLGAVALSLAPLSVSFEMETAVTMRDQLVLPDLFDGYTRVPVVLVIDPFENTQPNTTFVDGGCEQETRVQCLYSVDTLITASSI</sequence>
<dbReference type="EMBL" id="JAYMYQ010000001">
    <property type="protein sequence ID" value="KAK7361857.1"/>
    <property type="molecule type" value="Genomic_DNA"/>
</dbReference>
<dbReference type="AlphaFoldDB" id="A0AAN9MWA2"/>
<organism evidence="1 2">
    <name type="scientific">Canavalia gladiata</name>
    <name type="common">Sword bean</name>
    <name type="synonym">Dolichos gladiatus</name>
    <dbReference type="NCBI Taxonomy" id="3824"/>
    <lineage>
        <taxon>Eukaryota</taxon>
        <taxon>Viridiplantae</taxon>
        <taxon>Streptophyta</taxon>
        <taxon>Embryophyta</taxon>
        <taxon>Tracheophyta</taxon>
        <taxon>Spermatophyta</taxon>
        <taxon>Magnoliopsida</taxon>
        <taxon>eudicotyledons</taxon>
        <taxon>Gunneridae</taxon>
        <taxon>Pentapetalae</taxon>
        <taxon>rosids</taxon>
        <taxon>fabids</taxon>
        <taxon>Fabales</taxon>
        <taxon>Fabaceae</taxon>
        <taxon>Papilionoideae</taxon>
        <taxon>50 kb inversion clade</taxon>
        <taxon>NPAAA clade</taxon>
        <taxon>indigoferoid/millettioid clade</taxon>
        <taxon>Phaseoleae</taxon>
        <taxon>Canavalia</taxon>
    </lineage>
</organism>
<proteinExistence type="predicted"/>
<evidence type="ECO:0000313" key="2">
    <source>
        <dbReference type="Proteomes" id="UP001367508"/>
    </source>
</evidence>
<comment type="caution">
    <text evidence="1">The sequence shown here is derived from an EMBL/GenBank/DDBJ whole genome shotgun (WGS) entry which is preliminary data.</text>
</comment>
<name>A0AAN9MWA2_CANGL</name>
<gene>
    <name evidence="1" type="ORF">VNO77_03944</name>
</gene>
<protein>
    <submittedName>
        <fullName evidence="1">Uncharacterized protein</fullName>
    </submittedName>
</protein>